<dbReference type="GeneID" id="54561376"/>
<dbReference type="RefSeq" id="XP_033664273.1">
    <property type="nucleotide sequence ID" value="XM_033808104.1"/>
</dbReference>
<dbReference type="OrthoDB" id="3642611at2759"/>
<dbReference type="EMBL" id="ML993609">
    <property type="protein sequence ID" value="KAF2163384.1"/>
    <property type="molecule type" value="Genomic_DNA"/>
</dbReference>
<name>A0A6A6C8B1_ZASCE</name>
<keyword evidence="3" id="KW-1185">Reference proteome</keyword>
<dbReference type="AlphaFoldDB" id="A0A6A6C8B1"/>
<proteinExistence type="predicted"/>
<protein>
    <submittedName>
        <fullName evidence="2">Uncharacterized protein</fullName>
    </submittedName>
</protein>
<feature type="region of interest" description="Disordered" evidence="1">
    <location>
        <begin position="128"/>
        <end position="165"/>
    </location>
</feature>
<organism evidence="2 3">
    <name type="scientific">Zasmidium cellare ATCC 36951</name>
    <dbReference type="NCBI Taxonomy" id="1080233"/>
    <lineage>
        <taxon>Eukaryota</taxon>
        <taxon>Fungi</taxon>
        <taxon>Dikarya</taxon>
        <taxon>Ascomycota</taxon>
        <taxon>Pezizomycotina</taxon>
        <taxon>Dothideomycetes</taxon>
        <taxon>Dothideomycetidae</taxon>
        <taxon>Mycosphaerellales</taxon>
        <taxon>Mycosphaerellaceae</taxon>
        <taxon>Zasmidium</taxon>
    </lineage>
</organism>
<evidence type="ECO:0000313" key="2">
    <source>
        <dbReference type="EMBL" id="KAF2163384.1"/>
    </source>
</evidence>
<accession>A0A6A6C8B1</accession>
<evidence type="ECO:0000313" key="3">
    <source>
        <dbReference type="Proteomes" id="UP000799537"/>
    </source>
</evidence>
<gene>
    <name evidence="2" type="ORF">M409DRAFT_26420</name>
</gene>
<reference evidence="2" key="1">
    <citation type="journal article" date="2020" name="Stud. Mycol.">
        <title>101 Dothideomycetes genomes: a test case for predicting lifestyles and emergence of pathogens.</title>
        <authorList>
            <person name="Haridas S."/>
            <person name="Albert R."/>
            <person name="Binder M."/>
            <person name="Bloem J."/>
            <person name="Labutti K."/>
            <person name="Salamov A."/>
            <person name="Andreopoulos B."/>
            <person name="Baker S."/>
            <person name="Barry K."/>
            <person name="Bills G."/>
            <person name="Bluhm B."/>
            <person name="Cannon C."/>
            <person name="Castanera R."/>
            <person name="Culley D."/>
            <person name="Daum C."/>
            <person name="Ezra D."/>
            <person name="Gonzalez J."/>
            <person name="Henrissat B."/>
            <person name="Kuo A."/>
            <person name="Liang C."/>
            <person name="Lipzen A."/>
            <person name="Lutzoni F."/>
            <person name="Magnuson J."/>
            <person name="Mondo S."/>
            <person name="Nolan M."/>
            <person name="Ohm R."/>
            <person name="Pangilinan J."/>
            <person name="Park H.-J."/>
            <person name="Ramirez L."/>
            <person name="Alfaro M."/>
            <person name="Sun H."/>
            <person name="Tritt A."/>
            <person name="Yoshinaga Y."/>
            <person name="Zwiers L.-H."/>
            <person name="Turgeon B."/>
            <person name="Goodwin S."/>
            <person name="Spatafora J."/>
            <person name="Crous P."/>
            <person name="Grigoriev I."/>
        </authorList>
    </citation>
    <scope>NUCLEOTIDE SEQUENCE</scope>
    <source>
        <strain evidence="2">ATCC 36951</strain>
    </source>
</reference>
<evidence type="ECO:0000256" key="1">
    <source>
        <dbReference type="SAM" id="MobiDB-lite"/>
    </source>
</evidence>
<sequence length="165" mass="18460">MCFGTYIVSYSCGHVSATPNVCLRDVAPHYRCEPRGMKITQPNGRCVECYSRDLSPHQHLTTTARFNPDPKFAIEDRQTLTPQSSVDSSEKNAAITRWIMDIPVLGPGSIHIERELRQTACSLTEALADRGYQPDHGSSRPTTSHTRQMADPRGYEADYDDDDSL</sequence>
<dbReference type="Proteomes" id="UP000799537">
    <property type="component" value="Unassembled WGS sequence"/>
</dbReference>